<evidence type="ECO:0000313" key="2">
    <source>
        <dbReference type="Proteomes" id="UP001055879"/>
    </source>
</evidence>
<gene>
    <name evidence="1" type="ORF">L6452_09587</name>
</gene>
<evidence type="ECO:0000313" key="1">
    <source>
        <dbReference type="EMBL" id="KAI3747140.1"/>
    </source>
</evidence>
<protein>
    <submittedName>
        <fullName evidence="1">Uncharacterized protein</fullName>
    </submittedName>
</protein>
<proteinExistence type="predicted"/>
<accession>A0ACB9DKX1</accession>
<organism evidence="1 2">
    <name type="scientific">Arctium lappa</name>
    <name type="common">Greater burdock</name>
    <name type="synonym">Lappa major</name>
    <dbReference type="NCBI Taxonomy" id="4217"/>
    <lineage>
        <taxon>Eukaryota</taxon>
        <taxon>Viridiplantae</taxon>
        <taxon>Streptophyta</taxon>
        <taxon>Embryophyta</taxon>
        <taxon>Tracheophyta</taxon>
        <taxon>Spermatophyta</taxon>
        <taxon>Magnoliopsida</taxon>
        <taxon>eudicotyledons</taxon>
        <taxon>Gunneridae</taxon>
        <taxon>Pentapetalae</taxon>
        <taxon>asterids</taxon>
        <taxon>campanulids</taxon>
        <taxon>Asterales</taxon>
        <taxon>Asteraceae</taxon>
        <taxon>Carduoideae</taxon>
        <taxon>Cardueae</taxon>
        <taxon>Arctiinae</taxon>
        <taxon>Arctium</taxon>
    </lineage>
</organism>
<comment type="caution">
    <text evidence="1">The sequence shown here is derived from an EMBL/GenBank/DDBJ whole genome shotgun (WGS) entry which is preliminary data.</text>
</comment>
<reference evidence="1 2" key="2">
    <citation type="journal article" date="2022" name="Mol. Ecol. Resour.">
        <title>The genomes of chicory, endive, great burdock and yacon provide insights into Asteraceae paleo-polyploidization history and plant inulin production.</title>
        <authorList>
            <person name="Fan W."/>
            <person name="Wang S."/>
            <person name="Wang H."/>
            <person name="Wang A."/>
            <person name="Jiang F."/>
            <person name="Liu H."/>
            <person name="Zhao H."/>
            <person name="Xu D."/>
            <person name="Zhang Y."/>
        </authorList>
    </citation>
    <scope>NUCLEOTIDE SEQUENCE [LARGE SCALE GENOMIC DNA]</scope>
    <source>
        <strain evidence="2">cv. Niubang</strain>
    </source>
</reference>
<keyword evidence="2" id="KW-1185">Reference proteome</keyword>
<dbReference type="Proteomes" id="UP001055879">
    <property type="component" value="Linkage Group LG03"/>
</dbReference>
<reference evidence="2" key="1">
    <citation type="journal article" date="2022" name="Mol. Ecol. Resour.">
        <title>The genomes of chicory, endive, great burdock and yacon provide insights into Asteraceae palaeo-polyploidization history and plant inulin production.</title>
        <authorList>
            <person name="Fan W."/>
            <person name="Wang S."/>
            <person name="Wang H."/>
            <person name="Wang A."/>
            <person name="Jiang F."/>
            <person name="Liu H."/>
            <person name="Zhao H."/>
            <person name="Xu D."/>
            <person name="Zhang Y."/>
        </authorList>
    </citation>
    <scope>NUCLEOTIDE SEQUENCE [LARGE SCALE GENOMIC DNA]</scope>
    <source>
        <strain evidence="2">cv. Niubang</strain>
    </source>
</reference>
<sequence>MLESPIQRPSSLTTTSSLINFSISNLLLPISDQLLYYNDGPITTILVFLKHQFTDDHCNEGISQRCRQTILWRSFNLPLLLATVIEFLEKDHSRCLTFSSFNRPSHPKWHSLKKITSPSDTIFPDKSCTPSARL</sequence>
<dbReference type="EMBL" id="CM042049">
    <property type="protein sequence ID" value="KAI3747140.1"/>
    <property type="molecule type" value="Genomic_DNA"/>
</dbReference>
<name>A0ACB9DKX1_ARCLA</name>